<keyword evidence="4 6" id="KW-0720">Serine protease</keyword>
<dbReference type="InterPro" id="IPR022398">
    <property type="entry name" value="Peptidase_S8_His-AS"/>
</dbReference>
<dbReference type="InterPro" id="IPR050131">
    <property type="entry name" value="Peptidase_S8_subtilisin-like"/>
</dbReference>
<feature type="domain" description="Peptidase S8/S53" evidence="8">
    <location>
        <begin position="154"/>
        <end position="342"/>
    </location>
</feature>
<accession>A0A414P2F4</accession>
<dbReference type="GO" id="GO:0004252">
    <property type="term" value="F:serine-type endopeptidase activity"/>
    <property type="evidence" value="ECO:0007669"/>
    <property type="project" value="UniProtKB-UniRule"/>
</dbReference>
<evidence type="ECO:0000256" key="2">
    <source>
        <dbReference type="ARBA" id="ARBA00022670"/>
    </source>
</evidence>
<gene>
    <name evidence="10" type="ORF">DW672_10355</name>
</gene>
<dbReference type="AlphaFoldDB" id="A0A414P2F4"/>
<keyword evidence="3 6" id="KW-0378">Hydrolase</keyword>
<dbReference type="InterPro" id="IPR041365">
    <property type="entry name" value="CspB_prodomain"/>
</dbReference>
<dbReference type="PROSITE" id="PS51892">
    <property type="entry name" value="SUBTILASE"/>
    <property type="match status" value="1"/>
</dbReference>
<dbReference type="PANTHER" id="PTHR43806">
    <property type="entry name" value="PEPTIDASE S8"/>
    <property type="match status" value="1"/>
</dbReference>
<proteinExistence type="inferred from homology"/>
<dbReference type="PROSITE" id="PS00137">
    <property type="entry name" value="SUBTILASE_HIS"/>
    <property type="match status" value="1"/>
</dbReference>
<feature type="active site" description="Charge relay system" evidence="5 6">
    <location>
        <position position="552"/>
    </location>
</feature>
<organism evidence="10 11">
    <name type="scientific">[Ruminococcus] lactaris</name>
    <dbReference type="NCBI Taxonomy" id="46228"/>
    <lineage>
        <taxon>Bacteria</taxon>
        <taxon>Bacillati</taxon>
        <taxon>Bacillota</taxon>
        <taxon>Clostridia</taxon>
        <taxon>Lachnospirales</taxon>
        <taxon>Lachnospiraceae</taxon>
        <taxon>Mediterraneibacter</taxon>
    </lineage>
</organism>
<evidence type="ECO:0000259" key="9">
    <source>
        <dbReference type="Pfam" id="PF18425"/>
    </source>
</evidence>
<comment type="similarity">
    <text evidence="1 6">Belongs to the peptidase S8 family.</text>
</comment>
<dbReference type="Gene3D" id="3.40.50.200">
    <property type="entry name" value="Peptidase S8/S53 domain"/>
    <property type="match status" value="1"/>
</dbReference>
<dbReference type="InterPro" id="IPR017310">
    <property type="entry name" value="Pept_S8A_subtilisin_clostridia"/>
</dbReference>
<dbReference type="PANTHER" id="PTHR43806:SF11">
    <property type="entry name" value="CEREVISIN-RELATED"/>
    <property type="match status" value="1"/>
</dbReference>
<evidence type="ECO:0000313" key="11">
    <source>
        <dbReference type="Proteomes" id="UP000284902"/>
    </source>
</evidence>
<dbReference type="PROSITE" id="PS00138">
    <property type="entry name" value="SUBTILASE_SER"/>
    <property type="match status" value="1"/>
</dbReference>
<dbReference type="Gene3D" id="3.30.70.2980">
    <property type="match status" value="1"/>
</dbReference>
<dbReference type="InterPro" id="IPR034045">
    <property type="entry name" value="Pep_S8_CspA-like"/>
</dbReference>
<dbReference type="InterPro" id="IPR000209">
    <property type="entry name" value="Peptidase_S8/S53_dom"/>
</dbReference>
<keyword evidence="2 6" id="KW-0645">Protease</keyword>
<evidence type="ECO:0000256" key="4">
    <source>
        <dbReference type="ARBA" id="ARBA00022825"/>
    </source>
</evidence>
<dbReference type="InterPro" id="IPR023828">
    <property type="entry name" value="Peptidase_S8_Ser-AS"/>
</dbReference>
<dbReference type="RefSeq" id="WP_118213066.1">
    <property type="nucleotide sequence ID" value="NZ_CATWTA010000040.1"/>
</dbReference>
<name>A0A414P2F4_9FIRM</name>
<dbReference type="EMBL" id="QRHG01000029">
    <property type="protein sequence ID" value="RHF58730.1"/>
    <property type="molecule type" value="Genomic_DNA"/>
</dbReference>
<evidence type="ECO:0000256" key="6">
    <source>
        <dbReference type="PROSITE-ProRule" id="PRU01240"/>
    </source>
</evidence>
<dbReference type="Pfam" id="PF00082">
    <property type="entry name" value="Peptidase_S8"/>
    <property type="match status" value="2"/>
</dbReference>
<evidence type="ECO:0000256" key="1">
    <source>
        <dbReference type="ARBA" id="ARBA00011073"/>
    </source>
</evidence>
<dbReference type="PIRSF" id="PIRSF037894">
    <property type="entry name" value="Subtilisin_rel_CspABC"/>
    <property type="match status" value="1"/>
</dbReference>
<dbReference type="SUPFAM" id="SSF52743">
    <property type="entry name" value="Subtilisin-like"/>
    <property type="match status" value="1"/>
</dbReference>
<sequence length="619" mass="67346">MSQKIENQLNLALDATEAERQRSRSLNVGYDEEENEWELILKYSGSLEPVRELAVYVTELTGGYVIIQIKESRIEELAALPEVEFIEKPKNLYFQVENGRRVSCIDEVQAASSFFSAGQDIGKESGEAGDGADMSQGMEQENKETRTDIFPLLGKGVLLGIVDSGIDYENPDFRNADGTTRIAALWDQTVETGLPPAGYNVGTEFTSQQINAALQTAGHEERFRLVPSRDISGHGTAVAGIAAGNGRGSQGGRYRGVAPEAELLIVKMGIPGEYGFPRTTQLMRGVDYIIRKAEELKKPVAVNISFGNTYGSHDGTSLLERYLNTVSERWKNVICVGSGNEGTTAGHAAGELESRMTTEVQLAVQEREVSLNLQIWKSYVDEVAIMLIDPSGNASGRIDERTGIQRITVGETELLIYYGEPKPYSVRQEIYITFLPESNFITPGVWTIRLVPGKIVDKSWQMWLPAQSALNVGTAFLKPDSATTLTIPSTASLVITVAAYDALTFSYADFSGRGPAQMYEGGGVPKPDLAAPGVRVTAPATGGGYAEFTGTSFATPFVTGSAALLMEWGIVKGQDLYLYGEKVKAYLRRGARELPGYGRWPNGEMGYGILCTAQSIPQE</sequence>
<dbReference type="GO" id="GO:0006508">
    <property type="term" value="P:proteolysis"/>
    <property type="evidence" value="ECO:0007669"/>
    <property type="project" value="UniProtKB-KW"/>
</dbReference>
<feature type="active site" description="Charge relay system" evidence="5 6">
    <location>
        <position position="163"/>
    </location>
</feature>
<reference evidence="10 11" key="1">
    <citation type="submission" date="2018-08" db="EMBL/GenBank/DDBJ databases">
        <title>A genome reference for cultivated species of the human gut microbiota.</title>
        <authorList>
            <person name="Zou Y."/>
            <person name="Xue W."/>
            <person name="Luo G."/>
        </authorList>
    </citation>
    <scope>NUCLEOTIDE SEQUENCE [LARGE SCALE GENOMIC DNA]</scope>
    <source>
        <strain evidence="10 11">AM25-1LB</strain>
    </source>
</reference>
<dbReference type="Proteomes" id="UP000284902">
    <property type="component" value="Unassembled WGS sequence"/>
</dbReference>
<feature type="domain" description="Peptidase S8/S53" evidence="8">
    <location>
        <begin position="479"/>
        <end position="599"/>
    </location>
</feature>
<feature type="domain" description="Csp protease B prodomain" evidence="9">
    <location>
        <begin position="3"/>
        <end position="90"/>
    </location>
</feature>
<dbReference type="InterPro" id="IPR036852">
    <property type="entry name" value="Peptidase_S8/S53_dom_sf"/>
</dbReference>
<evidence type="ECO:0000256" key="5">
    <source>
        <dbReference type="PIRSR" id="PIRSR615500-1"/>
    </source>
</evidence>
<evidence type="ECO:0000259" key="8">
    <source>
        <dbReference type="Pfam" id="PF00082"/>
    </source>
</evidence>
<dbReference type="CDD" id="cd07478">
    <property type="entry name" value="Peptidases_S8_CspA-like"/>
    <property type="match status" value="1"/>
</dbReference>
<dbReference type="Pfam" id="PF18425">
    <property type="entry name" value="CspB_prodomain"/>
    <property type="match status" value="1"/>
</dbReference>
<protein>
    <submittedName>
        <fullName evidence="10">Peptidase S8</fullName>
    </submittedName>
</protein>
<dbReference type="PRINTS" id="PR00723">
    <property type="entry name" value="SUBTILISIN"/>
</dbReference>
<evidence type="ECO:0000256" key="7">
    <source>
        <dbReference type="SAM" id="MobiDB-lite"/>
    </source>
</evidence>
<comment type="caution">
    <text evidence="10">The sequence shown here is derived from an EMBL/GenBank/DDBJ whole genome shotgun (WGS) entry which is preliminary data.</text>
</comment>
<dbReference type="Gene3D" id="2.60.120.1290">
    <property type="match status" value="1"/>
</dbReference>
<feature type="region of interest" description="Disordered" evidence="7">
    <location>
        <begin position="122"/>
        <end position="141"/>
    </location>
</feature>
<feature type="active site" description="Charge relay system" evidence="5 6">
    <location>
        <position position="234"/>
    </location>
</feature>
<evidence type="ECO:0000256" key="3">
    <source>
        <dbReference type="ARBA" id="ARBA00022801"/>
    </source>
</evidence>
<dbReference type="InterPro" id="IPR015500">
    <property type="entry name" value="Peptidase_S8_subtilisin-rel"/>
</dbReference>
<evidence type="ECO:0000313" key="10">
    <source>
        <dbReference type="EMBL" id="RHF58730.1"/>
    </source>
</evidence>